<organism evidence="1 2">
    <name type="scientific">Marasmiellus scandens</name>
    <dbReference type="NCBI Taxonomy" id="2682957"/>
    <lineage>
        <taxon>Eukaryota</taxon>
        <taxon>Fungi</taxon>
        <taxon>Dikarya</taxon>
        <taxon>Basidiomycota</taxon>
        <taxon>Agaricomycotina</taxon>
        <taxon>Agaricomycetes</taxon>
        <taxon>Agaricomycetidae</taxon>
        <taxon>Agaricales</taxon>
        <taxon>Marasmiineae</taxon>
        <taxon>Omphalotaceae</taxon>
        <taxon>Marasmiellus</taxon>
    </lineage>
</organism>
<gene>
    <name evidence="1" type="ORF">VKT23_007830</name>
</gene>
<evidence type="ECO:0008006" key="3">
    <source>
        <dbReference type="Google" id="ProtNLM"/>
    </source>
</evidence>
<evidence type="ECO:0000313" key="1">
    <source>
        <dbReference type="EMBL" id="KAK7462226.1"/>
    </source>
</evidence>
<name>A0ABR1JII4_9AGAR</name>
<reference evidence="1 2" key="1">
    <citation type="submission" date="2024-01" db="EMBL/GenBank/DDBJ databases">
        <title>A draft genome for the cacao thread blight pathogen Marasmiellus scandens.</title>
        <authorList>
            <person name="Baruah I.K."/>
            <person name="Leung J."/>
            <person name="Bukari Y."/>
            <person name="Amoako-Attah I."/>
            <person name="Meinhardt L.W."/>
            <person name="Bailey B.A."/>
            <person name="Cohen S.P."/>
        </authorList>
    </citation>
    <scope>NUCLEOTIDE SEQUENCE [LARGE SCALE GENOMIC DNA]</scope>
    <source>
        <strain evidence="1 2">GH-19</strain>
    </source>
</reference>
<comment type="caution">
    <text evidence="1">The sequence shown here is derived from an EMBL/GenBank/DDBJ whole genome shotgun (WGS) entry which is preliminary data.</text>
</comment>
<protein>
    <recommendedName>
        <fullName evidence="3">RING-type domain-containing protein</fullName>
    </recommendedName>
</protein>
<dbReference type="Proteomes" id="UP001498398">
    <property type="component" value="Unassembled WGS sequence"/>
</dbReference>
<accession>A0ABR1JII4</accession>
<proteinExistence type="predicted"/>
<sequence>MLENIQKIYANRPDRNMVGEAILAEQDLNTIDWRMLTMTNTSLEKQCQKPTSSFLCTGSLPHLGVNVNVGGLTTASAYPNLTPNRVQCPICLRFSSTKDLGRCLGVPTADYPLKASTNHCHSAPNPRKRKRTEMRSAHDIKFAPCHECLDSIGEEDGRVWGRCDNPKCWSRRGETKSSAYTADGFVTGLIGAEDDGMVAHDVGIGLVCPACSPEGGLGCEHKWICDLCAFWGKFPLVWECPGCQNDFCDKCPGMLDRCVECGCSDLCRDCRQDPGIVQELQFQMAMRGESEESSSPLFAWRCRLCSIPVCKSCVGIAKWGSRVDDCSNCKAQLCMGCRSFMECTGCGEDMCQLCPMESLEVLCERCSSTKDPFGI</sequence>
<dbReference type="EMBL" id="JBANRG010000011">
    <property type="protein sequence ID" value="KAK7462226.1"/>
    <property type="molecule type" value="Genomic_DNA"/>
</dbReference>
<keyword evidence="2" id="KW-1185">Reference proteome</keyword>
<evidence type="ECO:0000313" key="2">
    <source>
        <dbReference type="Proteomes" id="UP001498398"/>
    </source>
</evidence>